<feature type="chain" id="PRO_5046715255" evidence="2">
    <location>
        <begin position="21"/>
        <end position="325"/>
    </location>
</feature>
<sequence length="325" mass="33712">MPFRPLLLACALATALPAGAQDRPPAGTDAAPAVTGDDRPPERPEPSPDDAAASEAAQPAPTGDDAAGDDAATDPRGSGSAASQTDLPQTVPPETAPSETATDDATPDTTPETTTGAPAREPFGPPPPPVWFTLAESDADFTACRLTLQMLGTRFTQEPPVADPDLRDCGIARPLRVTEILPGIALTGEPVMRCTTARSLALWTQGFLRPAVALMPDAPRLTALQTGPAYNCRDRIGTGKADPKPSEHGYGNAVDVMGFVFEDAEPMPVQPRQGDGDAAESLLKAAQGSACLLFTTVLGPGSNAAHDDHLHLDMAARNGGWRLCE</sequence>
<comment type="caution">
    <text evidence="4">The sequence shown here is derived from an EMBL/GenBank/DDBJ whole genome shotgun (WGS) entry which is preliminary data.</text>
</comment>
<feature type="compositionally biased region" description="Low complexity" evidence="1">
    <location>
        <begin position="49"/>
        <end position="65"/>
    </location>
</feature>
<proteinExistence type="predicted"/>
<accession>A0ABW4DWH4</accession>
<organism evidence="4 5">
    <name type="scientific">Paracoccus nototheniae</name>
    <dbReference type="NCBI Taxonomy" id="2489002"/>
    <lineage>
        <taxon>Bacteria</taxon>
        <taxon>Pseudomonadati</taxon>
        <taxon>Pseudomonadota</taxon>
        <taxon>Alphaproteobacteria</taxon>
        <taxon>Rhodobacterales</taxon>
        <taxon>Paracoccaceae</taxon>
        <taxon>Paracoccus</taxon>
    </lineage>
</organism>
<evidence type="ECO:0000259" key="3">
    <source>
        <dbReference type="Pfam" id="PF06904"/>
    </source>
</evidence>
<dbReference type="InterPro" id="IPR009683">
    <property type="entry name" value="Extensin-like_C"/>
</dbReference>
<reference evidence="5" key="1">
    <citation type="journal article" date="2019" name="Int. J. Syst. Evol. Microbiol.">
        <title>The Global Catalogue of Microorganisms (GCM) 10K type strain sequencing project: providing services to taxonomists for standard genome sequencing and annotation.</title>
        <authorList>
            <consortium name="The Broad Institute Genomics Platform"/>
            <consortium name="The Broad Institute Genome Sequencing Center for Infectious Disease"/>
            <person name="Wu L."/>
            <person name="Ma J."/>
        </authorList>
    </citation>
    <scope>NUCLEOTIDE SEQUENCE [LARGE SCALE GENOMIC DNA]</scope>
    <source>
        <strain evidence="5">CCM 8875</strain>
    </source>
</reference>
<protein>
    <submittedName>
        <fullName evidence="4">Extensin family protein</fullName>
    </submittedName>
</protein>
<feature type="signal peptide" evidence="2">
    <location>
        <begin position="1"/>
        <end position="20"/>
    </location>
</feature>
<feature type="compositionally biased region" description="Low complexity" evidence="1">
    <location>
        <begin position="107"/>
        <end position="122"/>
    </location>
</feature>
<evidence type="ECO:0000313" key="4">
    <source>
        <dbReference type="EMBL" id="MFD1480460.1"/>
    </source>
</evidence>
<keyword evidence="2" id="KW-0732">Signal</keyword>
<evidence type="ECO:0000256" key="1">
    <source>
        <dbReference type="SAM" id="MobiDB-lite"/>
    </source>
</evidence>
<feature type="region of interest" description="Disordered" evidence="1">
    <location>
        <begin position="16"/>
        <end position="130"/>
    </location>
</feature>
<dbReference type="RefSeq" id="WP_131575142.1">
    <property type="nucleotide sequence ID" value="NZ_CBCSAJ010000028.1"/>
</dbReference>
<evidence type="ECO:0000256" key="2">
    <source>
        <dbReference type="SAM" id="SignalP"/>
    </source>
</evidence>
<dbReference type="Proteomes" id="UP001597302">
    <property type="component" value="Unassembled WGS sequence"/>
</dbReference>
<dbReference type="Pfam" id="PF06904">
    <property type="entry name" value="Extensin-like_C"/>
    <property type="match status" value="1"/>
</dbReference>
<evidence type="ECO:0000313" key="5">
    <source>
        <dbReference type="Proteomes" id="UP001597302"/>
    </source>
</evidence>
<dbReference type="EMBL" id="JBHTOQ010000004">
    <property type="protein sequence ID" value="MFD1480460.1"/>
    <property type="molecule type" value="Genomic_DNA"/>
</dbReference>
<keyword evidence="5" id="KW-1185">Reference proteome</keyword>
<feature type="domain" description="Extensin-like C-terminal" evidence="3">
    <location>
        <begin position="143"/>
        <end position="324"/>
    </location>
</feature>
<gene>
    <name evidence="4" type="ORF">ACFQ5P_04045</name>
</gene>
<name>A0ABW4DWH4_9RHOB</name>
<feature type="compositionally biased region" description="Basic and acidic residues" evidence="1">
    <location>
        <begin position="36"/>
        <end position="46"/>
    </location>
</feature>